<proteinExistence type="predicted"/>
<feature type="non-terminal residue" evidence="1">
    <location>
        <position position="221"/>
    </location>
</feature>
<protein>
    <submittedName>
        <fullName evidence="1">9325_t:CDS:1</fullName>
    </submittedName>
</protein>
<dbReference type="Proteomes" id="UP000789860">
    <property type="component" value="Unassembled WGS sequence"/>
</dbReference>
<comment type="caution">
    <text evidence="1">The sequence shown here is derived from an EMBL/GenBank/DDBJ whole genome shotgun (WGS) entry which is preliminary data.</text>
</comment>
<name>A0ACA9NE42_9GLOM</name>
<keyword evidence="2" id="KW-1185">Reference proteome</keyword>
<organism evidence="1 2">
    <name type="scientific">Scutellospora calospora</name>
    <dbReference type="NCBI Taxonomy" id="85575"/>
    <lineage>
        <taxon>Eukaryota</taxon>
        <taxon>Fungi</taxon>
        <taxon>Fungi incertae sedis</taxon>
        <taxon>Mucoromycota</taxon>
        <taxon>Glomeromycotina</taxon>
        <taxon>Glomeromycetes</taxon>
        <taxon>Diversisporales</taxon>
        <taxon>Gigasporaceae</taxon>
        <taxon>Scutellospora</taxon>
    </lineage>
</organism>
<dbReference type="EMBL" id="CAJVPM010023959">
    <property type="protein sequence ID" value="CAG8651808.1"/>
    <property type="molecule type" value="Genomic_DNA"/>
</dbReference>
<evidence type="ECO:0000313" key="1">
    <source>
        <dbReference type="EMBL" id="CAG8651808.1"/>
    </source>
</evidence>
<reference evidence="1" key="1">
    <citation type="submission" date="2021-06" db="EMBL/GenBank/DDBJ databases">
        <authorList>
            <person name="Kallberg Y."/>
            <person name="Tangrot J."/>
            <person name="Rosling A."/>
        </authorList>
    </citation>
    <scope>NUCLEOTIDE SEQUENCE</scope>
    <source>
        <strain evidence="1">AU212A</strain>
    </source>
</reference>
<accession>A0ACA9NE42</accession>
<feature type="non-terminal residue" evidence="1">
    <location>
        <position position="1"/>
    </location>
</feature>
<sequence>EWLHGSIRTIVNLWKNSDSFLTRIQYENWYFGNILEQCLDFCFRDSTLGTDIKRTDMSLLASGNRKNRNKQKKQRKKVGRKIDGLIYNVEHNLELDCDLVRFIKYDEEKSNSIQVIEILHFGLRLQFVRLWRAGGSITIFKKSNVVYYLLSKFTRSGICDFLKLLAGIYAYKQITKNNLHLLGLNEDQENDFLKELKRGSQESTPPPKTIKYLANCWMTPI</sequence>
<gene>
    <name evidence="1" type="ORF">SCALOS_LOCUS8691</name>
</gene>
<evidence type="ECO:0000313" key="2">
    <source>
        <dbReference type="Proteomes" id="UP000789860"/>
    </source>
</evidence>